<gene>
    <name evidence="1" type="ORF">ACFO0C_25000</name>
</gene>
<reference evidence="2" key="1">
    <citation type="journal article" date="2019" name="Int. J. Syst. Evol. Microbiol.">
        <title>The Global Catalogue of Microorganisms (GCM) 10K type strain sequencing project: providing services to taxonomists for standard genome sequencing and annotation.</title>
        <authorList>
            <consortium name="The Broad Institute Genomics Platform"/>
            <consortium name="The Broad Institute Genome Sequencing Center for Infectious Disease"/>
            <person name="Wu L."/>
            <person name="Ma J."/>
        </authorList>
    </citation>
    <scope>NUCLEOTIDE SEQUENCE [LARGE SCALE GENOMIC DNA]</scope>
    <source>
        <strain evidence="2">TBRC 5832</strain>
    </source>
</reference>
<accession>A0ABV8IVC1</accession>
<protein>
    <submittedName>
        <fullName evidence="1">SitI3 family protein</fullName>
    </submittedName>
</protein>
<evidence type="ECO:0000313" key="2">
    <source>
        <dbReference type="Proteomes" id="UP001595867"/>
    </source>
</evidence>
<proteinExistence type="predicted"/>
<evidence type="ECO:0000313" key="1">
    <source>
        <dbReference type="EMBL" id="MFC4068197.1"/>
    </source>
</evidence>
<comment type="caution">
    <text evidence="1">The sequence shown here is derived from an EMBL/GenBank/DDBJ whole genome shotgun (WGS) entry which is preliminary data.</text>
</comment>
<dbReference type="NCBIfam" id="NF040657">
    <property type="entry name" value="immun_SitI3"/>
    <property type="match status" value="1"/>
</dbReference>
<dbReference type="Proteomes" id="UP001595867">
    <property type="component" value="Unassembled WGS sequence"/>
</dbReference>
<organism evidence="1 2">
    <name type="scientific">Actinoplanes subglobosus</name>
    <dbReference type="NCBI Taxonomy" id="1547892"/>
    <lineage>
        <taxon>Bacteria</taxon>
        <taxon>Bacillati</taxon>
        <taxon>Actinomycetota</taxon>
        <taxon>Actinomycetes</taxon>
        <taxon>Micromonosporales</taxon>
        <taxon>Micromonosporaceae</taxon>
        <taxon>Actinoplanes</taxon>
    </lineage>
</organism>
<dbReference type="InterPro" id="IPR049799">
    <property type="entry name" value="SitI3-like"/>
</dbReference>
<sequence>MSLSYRLTLAGPITTDQLAERAFPDQAERPSGSGPTLSADLNETHGFAVAVRSGRNGYVDAGTDDGDWEWEPDPFAAISFDIDDDIDREQLAVNLVTVVQRVLLSGPEDAAFVINGDYLLIGRFNGQVTKHSHEKWWSYYPAADAMIIG</sequence>
<dbReference type="EMBL" id="JBHSBL010000018">
    <property type="protein sequence ID" value="MFC4068197.1"/>
    <property type="molecule type" value="Genomic_DNA"/>
</dbReference>
<name>A0ABV8IVC1_9ACTN</name>
<keyword evidence="2" id="KW-1185">Reference proteome</keyword>
<dbReference type="RefSeq" id="WP_378069065.1">
    <property type="nucleotide sequence ID" value="NZ_JBHSBL010000018.1"/>
</dbReference>